<keyword evidence="2" id="KW-0812">Transmembrane</keyword>
<gene>
    <name evidence="3" type="ORF">pneo_cds_794</name>
</gene>
<organism evidence="3">
    <name type="scientific">Pandoravirus neocaledonia</name>
    <dbReference type="NCBI Taxonomy" id="2107708"/>
    <lineage>
        <taxon>Viruses</taxon>
        <taxon>Pandoravirus</taxon>
    </lineage>
</organism>
<dbReference type="RefSeq" id="YP_009482404.1">
    <property type="nucleotide sequence ID" value="NC_037666.1"/>
</dbReference>
<keyword evidence="2" id="KW-1133">Transmembrane helix</keyword>
<dbReference type="GeneID" id="36843114"/>
<feature type="region of interest" description="Disordered" evidence="1">
    <location>
        <begin position="102"/>
        <end position="125"/>
    </location>
</feature>
<evidence type="ECO:0000256" key="1">
    <source>
        <dbReference type="SAM" id="MobiDB-lite"/>
    </source>
</evidence>
<name>A0A2U7UD58_9VIRU</name>
<evidence type="ECO:0000313" key="3">
    <source>
        <dbReference type="EMBL" id="AVK76401.1"/>
    </source>
</evidence>
<dbReference type="EMBL" id="MG011690">
    <property type="protein sequence ID" value="AVK76401.1"/>
    <property type="molecule type" value="Genomic_DNA"/>
</dbReference>
<accession>A0A2U7UD58</accession>
<dbReference type="KEGG" id="vg:36843114"/>
<sequence>MQSIKAARDRISTPCLIKYLSKTTVPIAFFVVTLVATVVLTIVYFALDSIDEDSKGGQYMFAMVTLLPIGLCASTYECLKDTSPRLGKGFTGWLTKRKEQKNIADDGGNDAAADSDSDSASDSDADEAGVNLYEYSFCGIQCEFESGRRQISLV</sequence>
<keyword evidence="2" id="KW-0472">Membrane</keyword>
<dbReference type="Proteomes" id="UP000249287">
    <property type="component" value="Segment"/>
</dbReference>
<protein>
    <submittedName>
        <fullName evidence="3">Uncharacterized protein</fullName>
    </submittedName>
</protein>
<feature type="compositionally biased region" description="Acidic residues" evidence="1">
    <location>
        <begin position="113"/>
        <end position="125"/>
    </location>
</feature>
<reference evidence="3" key="1">
    <citation type="journal article" date="2018" name="Nat. Commun.">
        <title>Diversity and evolution of the emerging Pandoraviridae family.</title>
        <authorList>
            <person name="Legendre M."/>
            <person name="Fabre E."/>
            <person name="Poirot O."/>
            <person name="Jeudy S."/>
            <person name="Lartigue A."/>
            <person name="Alempic J.M."/>
            <person name="Beucher L."/>
            <person name="Philippe N."/>
            <person name="Bertaux L."/>
            <person name="Christo-Foroux E."/>
            <person name="Labadie K."/>
            <person name="Coute Y."/>
            <person name="Abergel C."/>
            <person name="Claverie J.M."/>
        </authorList>
    </citation>
    <scope>NUCLEOTIDE SEQUENCE [LARGE SCALE GENOMIC DNA]</scope>
    <source>
        <strain evidence="3">Neocaledonia</strain>
    </source>
</reference>
<proteinExistence type="predicted"/>
<feature type="transmembrane region" description="Helical" evidence="2">
    <location>
        <begin position="27"/>
        <end position="47"/>
    </location>
</feature>
<evidence type="ECO:0000256" key="2">
    <source>
        <dbReference type="SAM" id="Phobius"/>
    </source>
</evidence>
<feature type="transmembrane region" description="Helical" evidence="2">
    <location>
        <begin position="59"/>
        <end position="79"/>
    </location>
</feature>